<keyword evidence="2" id="KW-1185">Reference proteome</keyword>
<dbReference type="Proteomes" id="UP000694941">
    <property type="component" value="Unplaced"/>
</dbReference>
<feature type="signal peptide" evidence="1">
    <location>
        <begin position="1"/>
        <end position="21"/>
    </location>
</feature>
<evidence type="ECO:0000256" key="1">
    <source>
        <dbReference type="SAM" id="SignalP"/>
    </source>
</evidence>
<reference evidence="3" key="1">
    <citation type="submission" date="2025-08" db="UniProtKB">
        <authorList>
            <consortium name="RefSeq"/>
        </authorList>
    </citation>
    <scope>IDENTIFICATION</scope>
    <source>
        <tissue evidence="3">Muscle</tissue>
    </source>
</reference>
<feature type="chain" id="PRO_5046018230" evidence="1">
    <location>
        <begin position="22"/>
        <end position="190"/>
    </location>
</feature>
<name>A0ABM1RXB3_LIMPO</name>
<organism evidence="2 3">
    <name type="scientific">Limulus polyphemus</name>
    <name type="common">Atlantic horseshoe crab</name>
    <dbReference type="NCBI Taxonomy" id="6850"/>
    <lineage>
        <taxon>Eukaryota</taxon>
        <taxon>Metazoa</taxon>
        <taxon>Ecdysozoa</taxon>
        <taxon>Arthropoda</taxon>
        <taxon>Chelicerata</taxon>
        <taxon>Merostomata</taxon>
        <taxon>Xiphosura</taxon>
        <taxon>Limulidae</taxon>
        <taxon>Limulus</taxon>
    </lineage>
</organism>
<sequence>MEMKSVLFILLTFFGLALTEAQQKNHCQYMLYNCTQMVRPFLNDDRYMFPTSPRDIDDMCKMWSGFVDCVRHFMTDCSSEDQRSKFNNAVGDSMDTVHAICSSDKYQTEYLANAECFKRVSIGSCDSYYRRMVEQVSNQEAENNHICCAYSQFKNCVTEPLMEQCGNRAKTLLDHSMTFLMSMCGKTHYS</sequence>
<protein>
    <submittedName>
        <fullName evidence="3">Uncharacterized protein LOC111083663</fullName>
    </submittedName>
</protein>
<dbReference type="PANTHER" id="PTHR33964">
    <property type="entry name" value="RE45066P-RELATED"/>
    <property type="match status" value="1"/>
</dbReference>
<gene>
    <name evidence="3" type="primary">LOC111083663</name>
</gene>
<accession>A0ABM1RXB3</accession>
<keyword evidence="1" id="KW-0732">Signal</keyword>
<dbReference type="GeneID" id="111083663"/>
<dbReference type="PANTHER" id="PTHR33964:SF9">
    <property type="match status" value="1"/>
</dbReference>
<dbReference type="RefSeq" id="XP_022236018.1">
    <property type="nucleotide sequence ID" value="XM_022380310.1"/>
</dbReference>
<evidence type="ECO:0000313" key="2">
    <source>
        <dbReference type="Proteomes" id="UP000694941"/>
    </source>
</evidence>
<proteinExistence type="predicted"/>
<evidence type="ECO:0000313" key="3">
    <source>
        <dbReference type="RefSeq" id="XP_022236018.1"/>
    </source>
</evidence>